<evidence type="ECO:0000256" key="3">
    <source>
        <dbReference type="ARBA" id="ARBA00022553"/>
    </source>
</evidence>
<evidence type="ECO:0000256" key="9">
    <source>
        <dbReference type="PIRSR" id="PIRSR606225-1"/>
    </source>
</evidence>
<feature type="compositionally biased region" description="Basic and acidic residues" evidence="11">
    <location>
        <begin position="449"/>
        <end position="466"/>
    </location>
</feature>
<keyword evidence="4" id="KW-0507">mRNA processing</keyword>
<evidence type="ECO:0000256" key="10">
    <source>
        <dbReference type="PROSITE-ProRule" id="PRU00182"/>
    </source>
</evidence>
<dbReference type="RefSeq" id="XP_008306434.1">
    <property type="nucleotide sequence ID" value="XM_008308212.3"/>
</dbReference>
<evidence type="ECO:0000313" key="14">
    <source>
        <dbReference type="Proteomes" id="UP000265120"/>
    </source>
</evidence>
<dbReference type="Ensembl" id="ENSCSET00000003009.1">
    <property type="protein sequence ID" value="ENSCSEP00000002965.1"/>
    <property type="gene ID" value="ENSCSEG00000001953.1"/>
</dbReference>
<dbReference type="GeneID" id="103377406"/>
<dbReference type="OMA" id="QTYCKGR"/>
<evidence type="ECO:0000256" key="1">
    <source>
        <dbReference type="ARBA" id="ARBA00001166"/>
    </source>
</evidence>
<keyword evidence="3" id="KW-0597">Phosphoprotein</keyword>
<protein>
    <recommendedName>
        <fullName evidence="7">Pseudouridylate synthase RPUSD2</fullName>
    </recommendedName>
    <alternativeName>
        <fullName evidence="8">RNA pseudouridylate synthase domain-containing protein 2</fullName>
    </alternativeName>
</protein>
<reference evidence="13 14" key="1">
    <citation type="journal article" date="2014" name="Nat. Genet.">
        <title>Whole-genome sequence of a flatfish provides insights into ZW sex chromosome evolution and adaptation to a benthic lifestyle.</title>
        <authorList>
            <person name="Chen S."/>
            <person name="Zhang G."/>
            <person name="Shao C."/>
            <person name="Huang Q."/>
            <person name="Liu G."/>
            <person name="Zhang P."/>
            <person name="Song W."/>
            <person name="An N."/>
            <person name="Chalopin D."/>
            <person name="Volff J.N."/>
            <person name="Hong Y."/>
            <person name="Li Q."/>
            <person name="Sha Z."/>
            <person name="Zhou H."/>
            <person name="Xie M."/>
            <person name="Yu Q."/>
            <person name="Liu Y."/>
            <person name="Xiang H."/>
            <person name="Wang N."/>
            <person name="Wu K."/>
            <person name="Yang C."/>
            <person name="Zhou Q."/>
            <person name="Liao X."/>
            <person name="Yang L."/>
            <person name="Hu Q."/>
            <person name="Zhang J."/>
            <person name="Meng L."/>
            <person name="Jin L."/>
            <person name="Tian Y."/>
            <person name="Lian J."/>
            <person name="Yang J."/>
            <person name="Miao G."/>
            <person name="Liu S."/>
            <person name="Liang Z."/>
            <person name="Yan F."/>
            <person name="Li Y."/>
            <person name="Sun B."/>
            <person name="Zhang H."/>
            <person name="Zhang J."/>
            <person name="Zhu Y."/>
            <person name="Du M."/>
            <person name="Zhao Y."/>
            <person name="Schartl M."/>
            <person name="Tang Q."/>
            <person name="Wang J."/>
        </authorList>
    </citation>
    <scope>NUCLEOTIDE SEQUENCE</scope>
</reference>
<keyword evidence="14" id="KW-1185">Reference proteome</keyword>
<comment type="function">
    <text evidence="6">Pseudouridine synthase that catalyzes pseudouridylation of mRNAs.</text>
</comment>
<evidence type="ECO:0000259" key="12">
    <source>
        <dbReference type="Pfam" id="PF00849"/>
    </source>
</evidence>
<feature type="compositionally biased region" description="Polar residues" evidence="11">
    <location>
        <begin position="508"/>
        <end position="518"/>
    </location>
</feature>
<dbReference type="PANTHER" id="PTHR21600">
    <property type="entry name" value="MITOCHONDRIAL RNA PSEUDOURIDINE SYNTHASE"/>
    <property type="match status" value="1"/>
</dbReference>
<evidence type="ECO:0000256" key="7">
    <source>
        <dbReference type="ARBA" id="ARBA00072682"/>
    </source>
</evidence>
<comment type="similarity">
    <text evidence="2">Belongs to the pseudouridine synthase RluA family.</text>
</comment>
<sequence length="578" mass="64568">MHVSFKCLNKHSLLIQLFSRLELVGRAVNKEQRCVSYPGVVPSPGRLFPLSRYSRFTMAEAAAAPQSLSPVAETNTTVSTLIPTAEKAADTGKRKSSGAEPSGRSKRRRGAGGKKLPAGERYVPPPQKRNPSVSFSQEHFNETTYYYEGGLRKVRPYYFDFKTYCKGRWVGKSLKDVFESEFRVESIEYYEEAVKEGRIRLNDTPVDDLSVVLKNNDLLKHTVHRHEPPVVGRPLEVLVDDGEVLVVDKPASIPVHPCGRFRHNSVIFILGKEQGISELHTVHRLDRLTSGVLLFARTLEVSKKLDQMVRDRQLEKEYVCRVEGEFPEGEVVCEEPILVTSFKIGFCRADPKGKDSRTVFNRLSFNGKTSVVRCLPLTGRTHQIRVHLQYLGFPILSDPIYGSSAWGPHRGKGGVTGRSDEELLKALMEEHQSQESLFVSDDGFRTKIKSSEKDEKSGVPSKEDVGSKGCSTQSPEVCGTSEVAVNETSQGSADGDGTTVAAGEGRLSTESNGHQPSTDSRDNLCSECKLLRPDPTERELIMYLHALRYKGPDFEYSTRLPDWAREDWEESDLATVKK</sequence>
<dbReference type="CTD" id="27079"/>
<evidence type="ECO:0000256" key="6">
    <source>
        <dbReference type="ARBA" id="ARBA00057241"/>
    </source>
</evidence>
<dbReference type="InterPro" id="IPR006225">
    <property type="entry name" value="PsdUridine_synth_RluC/D"/>
</dbReference>
<reference evidence="13" key="2">
    <citation type="submission" date="2025-08" db="UniProtKB">
        <authorList>
            <consortium name="Ensembl"/>
        </authorList>
    </citation>
    <scope>IDENTIFICATION</scope>
</reference>
<dbReference type="SMR" id="A0A3P8URU1"/>
<proteinExistence type="inferred from homology"/>
<evidence type="ECO:0000256" key="2">
    <source>
        <dbReference type="ARBA" id="ARBA00010876"/>
    </source>
</evidence>
<evidence type="ECO:0000256" key="5">
    <source>
        <dbReference type="ARBA" id="ARBA00023235"/>
    </source>
</evidence>
<dbReference type="PROSITE" id="PS01129">
    <property type="entry name" value="PSI_RLU"/>
    <property type="match status" value="1"/>
</dbReference>
<evidence type="ECO:0000256" key="8">
    <source>
        <dbReference type="ARBA" id="ARBA00080257"/>
    </source>
</evidence>
<dbReference type="GeneTree" id="ENSGT00420000029802"/>
<dbReference type="InParanoid" id="A0A3P8URU1"/>
<dbReference type="GO" id="GO:0003723">
    <property type="term" value="F:RNA binding"/>
    <property type="evidence" value="ECO:0007669"/>
    <property type="project" value="UniProtKB-KW"/>
</dbReference>
<reference evidence="13" key="3">
    <citation type="submission" date="2025-09" db="UniProtKB">
        <authorList>
            <consortium name="Ensembl"/>
        </authorList>
    </citation>
    <scope>IDENTIFICATION</scope>
</reference>
<dbReference type="InterPro" id="IPR020103">
    <property type="entry name" value="PsdUridine_synth_cat_dom_sf"/>
</dbReference>
<comment type="catalytic activity">
    <reaction evidence="1">
        <text>a uridine in mRNA = a pseudouridine in mRNA</text>
        <dbReference type="Rhea" id="RHEA:56644"/>
        <dbReference type="Rhea" id="RHEA-COMP:14658"/>
        <dbReference type="Rhea" id="RHEA-COMP:14659"/>
        <dbReference type="ChEBI" id="CHEBI:65314"/>
        <dbReference type="ChEBI" id="CHEBI:65315"/>
    </reaction>
</comment>
<dbReference type="Gene3D" id="3.30.2350.10">
    <property type="entry name" value="Pseudouridine synthase"/>
    <property type="match status" value="1"/>
</dbReference>
<keyword evidence="5" id="KW-0413">Isomerase</keyword>
<dbReference type="Pfam" id="PF00849">
    <property type="entry name" value="PseudoU_synth_2"/>
    <property type="match status" value="1"/>
</dbReference>
<feature type="domain" description="Pseudouridine synthase RsuA/RluA-like" evidence="12">
    <location>
        <begin position="244"/>
        <end position="389"/>
    </location>
</feature>
<dbReference type="InterPro" id="IPR006224">
    <property type="entry name" value="PsdUridine_synth_RluA-like_CS"/>
</dbReference>
<dbReference type="GO" id="GO:0009982">
    <property type="term" value="F:pseudouridine synthase activity"/>
    <property type="evidence" value="ECO:0007669"/>
    <property type="project" value="InterPro"/>
</dbReference>
<name>A0A3P8URU1_CYNSE</name>
<feature type="region of interest" description="Disordered" evidence="11">
    <location>
        <begin position="449"/>
        <end position="524"/>
    </location>
</feature>
<dbReference type="PROSITE" id="PS50889">
    <property type="entry name" value="S4"/>
    <property type="match status" value="1"/>
</dbReference>
<feature type="region of interest" description="Disordered" evidence="11">
    <location>
        <begin position="83"/>
        <end position="135"/>
    </location>
</feature>
<dbReference type="CDD" id="cd02557">
    <property type="entry name" value="PseudoU_synth_ScRIB2"/>
    <property type="match status" value="1"/>
</dbReference>
<keyword evidence="10" id="KW-0694">RNA-binding</keyword>
<organism evidence="13 14">
    <name type="scientific">Cynoglossus semilaevis</name>
    <name type="common">Tongue sole</name>
    <dbReference type="NCBI Taxonomy" id="244447"/>
    <lineage>
        <taxon>Eukaryota</taxon>
        <taxon>Metazoa</taxon>
        <taxon>Chordata</taxon>
        <taxon>Craniata</taxon>
        <taxon>Vertebrata</taxon>
        <taxon>Euteleostomi</taxon>
        <taxon>Actinopterygii</taxon>
        <taxon>Neopterygii</taxon>
        <taxon>Teleostei</taxon>
        <taxon>Neoteleostei</taxon>
        <taxon>Acanthomorphata</taxon>
        <taxon>Carangaria</taxon>
        <taxon>Pleuronectiformes</taxon>
        <taxon>Pleuronectoidei</taxon>
        <taxon>Cynoglossidae</taxon>
        <taxon>Cynoglossinae</taxon>
        <taxon>Cynoglossus</taxon>
    </lineage>
</organism>
<dbReference type="InterPro" id="IPR050188">
    <property type="entry name" value="RluA_PseudoU_synthase"/>
</dbReference>
<dbReference type="InterPro" id="IPR006145">
    <property type="entry name" value="PsdUridine_synth_RsuA/RluA"/>
</dbReference>
<feature type="active site" evidence="9">
    <location>
        <position position="286"/>
    </location>
</feature>
<accession>A0A3P8URU1</accession>
<dbReference type="SUPFAM" id="SSF55120">
    <property type="entry name" value="Pseudouridine synthase"/>
    <property type="match status" value="1"/>
</dbReference>
<dbReference type="AlphaFoldDB" id="A0A3P8URU1"/>
<dbReference type="GO" id="GO:0006397">
    <property type="term" value="P:mRNA processing"/>
    <property type="evidence" value="ECO:0007669"/>
    <property type="project" value="UniProtKB-KW"/>
</dbReference>
<dbReference type="GO" id="GO:0000455">
    <property type="term" value="P:enzyme-directed rRNA pseudouridine synthesis"/>
    <property type="evidence" value="ECO:0007669"/>
    <property type="project" value="TreeGrafter"/>
</dbReference>
<evidence type="ECO:0000256" key="11">
    <source>
        <dbReference type="SAM" id="MobiDB-lite"/>
    </source>
</evidence>
<dbReference type="PANTHER" id="PTHR21600:SF40">
    <property type="entry name" value="PSEUDOURIDYLATE SYNTHASE RPUSD2"/>
    <property type="match status" value="1"/>
</dbReference>
<dbReference type="NCBIfam" id="TIGR00005">
    <property type="entry name" value="rluA_subfam"/>
    <property type="match status" value="1"/>
</dbReference>
<dbReference type="STRING" id="244447.ENSCSEP00000002965"/>
<dbReference type="FunFam" id="3.30.2350.10:FF:000010">
    <property type="entry name" value="RNA pseudouridine synthase domain-containing 2"/>
    <property type="match status" value="1"/>
</dbReference>
<dbReference type="Proteomes" id="UP000265120">
    <property type="component" value="Chromosome 1"/>
</dbReference>
<dbReference type="KEGG" id="csem:103377406"/>
<dbReference type="OrthoDB" id="424794at2759"/>
<evidence type="ECO:0000313" key="13">
    <source>
        <dbReference type="Ensembl" id="ENSCSEP00000002965.1"/>
    </source>
</evidence>
<evidence type="ECO:0000256" key="4">
    <source>
        <dbReference type="ARBA" id="ARBA00022664"/>
    </source>
</evidence>